<gene>
    <name evidence="2" type="ORF">MVI01_52060</name>
    <name evidence="3" type="ORF">SAMN04488504_11466</name>
</gene>
<evidence type="ECO:0008006" key="6">
    <source>
        <dbReference type="Google" id="ProtNLM"/>
    </source>
</evidence>
<dbReference type="InterPro" id="IPR012861">
    <property type="entry name" value="DUF1634"/>
</dbReference>
<name>A0A511HIM3_9BACT</name>
<evidence type="ECO:0000313" key="5">
    <source>
        <dbReference type="Proteomes" id="UP000321224"/>
    </source>
</evidence>
<evidence type="ECO:0000313" key="4">
    <source>
        <dbReference type="Proteomes" id="UP000198717"/>
    </source>
</evidence>
<keyword evidence="1" id="KW-1133">Transmembrane helix</keyword>
<reference evidence="2 5" key="2">
    <citation type="submission" date="2019-07" db="EMBL/GenBank/DDBJ databases">
        <title>Whole genome shotgun sequence of Myxococcus virescens NBRC 100334.</title>
        <authorList>
            <person name="Hosoyama A."/>
            <person name="Uohara A."/>
            <person name="Ohji S."/>
            <person name="Ichikawa N."/>
        </authorList>
    </citation>
    <scope>NUCLEOTIDE SEQUENCE [LARGE SCALE GENOMIC DNA]</scope>
    <source>
        <strain evidence="2 5">NBRC 100334</strain>
    </source>
</reference>
<feature type="transmembrane region" description="Helical" evidence="1">
    <location>
        <begin position="18"/>
        <end position="38"/>
    </location>
</feature>
<evidence type="ECO:0000256" key="1">
    <source>
        <dbReference type="SAM" id="Phobius"/>
    </source>
</evidence>
<evidence type="ECO:0000313" key="2">
    <source>
        <dbReference type="EMBL" id="GEL73422.1"/>
    </source>
</evidence>
<dbReference type="Pfam" id="PF07843">
    <property type="entry name" value="DUF1634"/>
    <property type="match status" value="1"/>
</dbReference>
<sequence>MKSTTNRIDRNEQSIAGLLWNGTWLASALVAAGMALGATHDFWSVLAPSLSGHDVMKIGVALFIILPIARVALMLVMSLRERDYIYTAISVFVLAVIAAGVMVEL</sequence>
<keyword evidence="1" id="KW-0472">Membrane</keyword>
<keyword evidence="1" id="KW-0812">Transmembrane</keyword>
<feature type="transmembrane region" description="Helical" evidence="1">
    <location>
        <begin position="58"/>
        <end position="77"/>
    </location>
</feature>
<accession>A0A511HIM3</accession>
<dbReference type="AlphaFoldDB" id="A0A511HIM3"/>
<dbReference type="EMBL" id="FNAJ01000014">
    <property type="protein sequence ID" value="SDE89192.1"/>
    <property type="molecule type" value="Genomic_DNA"/>
</dbReference>
<dbReference type="EMBL" id="BJVY01000034">
    <property type="protein sequence ID" value="GEL73422.1"/>
    <property type="molecule type" value="Genomic_DNA"/>
</dbReference>
<organism evidence="2 5">
    <name type="scientific">Myxococcus virescens</name>
    <dbReference type="NCBI Taxonomy" id="83456"/>
    <lineage>
        <taxon>Bacteria</taxon>
        <taxon>Pseudomonadati</taxon>
        <taxon>Myxococcota</taxon>
        <taxon>Myxococcia</taxon>
        <taxon>Myxococcales</taxon>
        <taxon>Cystobacterineae</taxon>
        <taxon>Myxococcaceae</taxon>
        <taxon>Myxococcus</taxon>
    </lineage>
</organism>
<keyword evidence="4" id="KW-1185">Reference proteome</keyword>
<dbReference type="Proteomes" id="UP000321224">
    <property type="component" value="Unassembled WGS sequence"/>
</dbReference>
<protein>
    <recommendedName>
        <fullName evidence="6">DUF1634 domain-containing protein</fullName>
    </recommendedName>
</protein>
<dbReference type="Proteomes" id="UP000198717">
    <property type="component" value="Unassembled WGS sequence"/>
</dbReference>
<comment type="caution">
    <text evidence="2">The sequence shown here is derived from an EMBL/GenBank/DDBJ whole genome shotgun (WGS) entry which is preliminary data.</text>
</comment>
<reference evidence="3 4" key="1">
    <citation type="submission" date="2016-10" db="EMBL/GenBank/DDBJ databases">
        <authorList>
            <person name="Varghese N."/>
            <person name="Submissions S."/>
        </authorList>
    </citation>
    <scope>NUCLEOTIDE SEQUENCE [LARGE SCALE GENOMIC DNA]</scope>
    <source>
        <strain evidence="3 4">DSM 2260</strain>
    </source>
</reference>
<feature type="transmembrane region" description="Helical" evidence="1">
    <location>
        <begin position="84"/>
        <end position="103"/>
    </location>
</feature>
<proteinExistence type="predicted"/>
<dbReference type="RefSeq" id="WP_090493387.1">
    <property type="nucleotide sequence ID" value="NZ_BJVY01000034.1"/>
</dbReference>
<evidence type="ECO:0000313" key="3">
    <source>
        <dbReference type="EMBL" id="SDE89192.1"/>
    </source>
</evidence>